<evidence type="ECO:0000313" key="2">
    <source>
        <dbReference type="Proteomes" id="UP001516400"/>
    </source>
</evidence>
<comment type="caution">
    <text evidence="1">The sequence shown here is derived from an EMBL/GenBank/DDBJ whole genome shotgun (WGS) entry which is preliminary data.</text>
</comment>
<proteinExistence type="predicted"/>
<dbReference type="Proteomes" id="UP001516400">
    <property type="component" value="Unassembled WGS sequence"/>
</dbReference>
<sequence length="50" mass="5393">RFPTPSHKVKLDTIGIGVIEDSGVMVADGFLSIDPPAKPTLLMQNDRSLD</sequence>
<feature type="non-terminal residue" evidence="1">
    <location>
        <position position="1"/>
    </location>
</feature>
<accession>A0ABD2NGZ1</accession>
<evidence type="ECO:0000313" key="1">
    <source>
        <dbReference type="EMBL" id="KAL3277869.1"/>
    </source>
</evidence>
<reference evidence="1 2" key="1">
    <citation type="journal article" date="2021" name="BMC Biol.">
        <title>Horizontally acquired antibacterial genes associated with adaptive radiation of ladybird beetles.</title>
        <authorList>
            <person name="Li H.S."/>
            <person name="Tang X.F."/>
            <person name="Huang Y.H."/>
            <person name="Xu Z.Y."/>
            <person name="Chen M.L."/>
            <person name="Du X.Y."/>
            <person name="Qiu B.Y."/>
            <person name="Chen P.T."/>
            <person name="Zhang W."/>
            <person name="Slipinski A."/>
            <person name="Escalona H.E."/>
            <person name="Waterhouse R.M."/>
            <person name="Zwick A."/>
            <person name="Pang H."/>
        </authorList>
    </citation>
    <scope>NUCLEOTIDE SEQUENCE [LARGE SCALE GENOMIC DNA]</scope>
    <source>
        <strain evidence="1">SYSU2018</strain>
    </source>
</reference>
<keyword evidence="2" id="KW-1185">Reference proteome</keyword>
<dbReference type="EMBL" id="JABFTP020000103">
    <property type="protein sequence ID" value="KAL3277869.1"/>
    <property type="molecule type" value="Genomic_DNA"/>
</dbReference>
<protein>
    <submittedName>
        <fullName evidence="1">Uncharacterized protein</fullName>
    </submittedName>
</protein>
<name>A0ABD2NGZ1_9CUCU</name>
<organism evidence="1 2">
    <name type="scientific">Cryptolaemus montrouzieri</name>
    <dbReference type="NCBI Taxonomy" id="559131"/>
    <lineage>
        <taxon>Eukaryota</taxon>
        <taxon>Metazoa</taxon>
        <taxon>Ecdysozoa</taxon>
        <taxon>Arthropoda</taxon>
        <taxon>Hexapoda</taxon>
        <taxon>Insecta</taxon>
        <taxon>Pterygota</taxon>
        <taxon>Neoptera</taxon>
        <taxon>Endopterygota</taxon>
        <taxon>Coleoptera</taxon>
        <taxon>Polyphaga</taxon>
        <taxon>Cucujiformia</taxon>
        <taxon>Coccinelloidea</taxon>
        <taxon>Coccinellidae</taxon>
        <taxon>Scymninae</taxon>
        <taxon>Scymnini</taxon>
        <taxon>Cryptolaemus</taxon>
    </lineage>
</organism>
<gene>
    <name evidence="1" type="ORF">HHI36_013210</name>
</gene>
<dbReference type="AlphaFoldDB" id="A0ABD2NGZ1"/>